<evidence type="ECO:0000259" key="4">
    <source>
        <dbReference type="Pfam" id="PF01232"/>
    </source>
</evidence>
<evidence type="ECO:0000256" key="1">
    <source>
        <dbReference type="ARBA" id="ARBA00023002"/>
    </source>
</evidence>
<gene>
    <name evidence="6" type="ORF">RUMHYD_01386</name>
</gene>
<dbReference type="PANTHER" id="PTHR30524">
    <property type="entry name" value="MANNITOL-1-PHOSPHATE 5-DEHYDROGENASE"/>
    <property type="match status" value="1"/>
</dbReference>
<keyword evidence="2" id="KW-0520">NAD</keyword>
<dbReference type="GO" id="GO:0009026">
    <property type="term" value="F:tagaturonate reductase activity"/>
    <property type="evidence" value="ECO:0007669"/>
    <property type="project" value="TreeGrafter"/>
</dbReference>
<dbReference type="InterPro" id="IPR013328">
    <property type="entry name" value="6PGD_dom2"/>
</dbReference>
<evidence type="ECO:0000256" key="3">
    <source>
        <dbReference type="ARBA" id="ARBA00048615"/>
    </source>
</evidence>
<dbReference type="Pfam" id="PF08125">
    <property type="entry name" value="Mannitol_dh_C"/>
    <property type="match status" value="1"/>
</dbReference>
<reference evidence="6 7" key="2">
    <citation type="submission" date="2009-02" db="EMBL/GenBank/DDBJ databases">
        <title>Draft genome sequence of Blautia hydrogenotrophica DSM 10507 (Ruminococcus hydrogenotrophicus DSM 10507).</title>
        <authorList>
            <person name="Sudarsanam P."/>
            <person name="Ley R."/>
            <person name="Guruge J."/>
            <person name="Turnbaugh P.J."/>
            <person name="Mahowald M."/>
            <person name="Liep D."/>
            <person name="Gordon J."/>
        </authorList>
    </citation>
    <scope>NUCLEOTIDE SEQUENCE [LARGE SCALE GENOMIC DNA]</scope>
    <source>
        <strain evidence="7">DSM 10507 / JCM 14656 / S5a33</strain>
    </source>
</reference>
<dbReference type="PATRIC" id="fig|476272.21.peg.2735"/>
<dbReference type="Pfam" id="PF01232">
    <property type="entry name" value="Mannitol_dh"/>
    <property type="match status" value="1"/>
</dbReference>
<dbReference type="RefSeq" id="WP_005947459.1">
    <property type="nucleotide sequence ID" value="NZ_CP136423.1"/>
</dbReference>
<evidence type="ECO:0000313" key="6">
    <source>
        <dbReference type="EMBL" id="EEG49706.1"/>
    </source>
</evidence>
<evidence type="ECO:0000256" key="2">
    <source>
        <dbReference type="ARBA" id="ARBA00023027"/>
    </source>
</evidence>
<dbReference type="NCBIfam" id="NF002969">
    <property type="entry name" value="PRK03643.1"/>
    <property type="match status" value="1"/>
</dbReference>
<evidence type="ECO:0000313" key="7">
    <source>
        <dbReference type="Proteomes" id="UP000003100"/>
    </source>
</evidence>
<comment type="caution">
    <text evidence="6">The sequence shown here is derived from an EMBL/GenBank/DDBJ whole genome shotgun (WGS) entry which is preliminary data.</text>
</comment>
<dbReference type="EMBL" id="ACBZ01000069">
    <property type="protein sequence ID" value="EEG49706.1"/>
    <property type="molecule type" value="Genomic_DNA"/>
</dbReference>
<comment type="catalytic activity">
    <reaction evidence="3">
        <text>D-mannitol 1-phosphate + NAD(+) = beta-D-fructose 6-phosphate + NADH + H(+)</text>
        <dbReference type="Rhea" id="RHEA:19661"/>
        <dbReference type="ChEBI" id="CHEBI:15378"/>
        <dbReference type="ChEBI" id="CHEBI:57540"/>
        <dbReference type="ChEBI" id="CHEBI:57634"/>
        <dbReference type="ChEBI" id="CHEBI:57945"/>
        <dbReference type="ChEBI" id="CHEBI:61381"/>
        <dbReference type="EC" id="1.1.1.17"/>
    </reaction>
</comment>
<dbReference type="PANTHER" id="PTHR30524:SF0">
    <property type="entry name" value="ALTRONATE OXIDOREDUCTASE-RELATED"/>
    <property type="match status" value="1"/>
</dbReference>
<dbReference type="InterPro" id="IPR000669">
    <property type="entry name" value="Mannitol_DH"/>
</dbReference>
<dbReference type="eggNOG" id="COG0246">
    <property type="taxonomic scope" value="Bacteria"/>
</dbReference>
<dbReference type="PRINTS" id="PR00084">
    <property type="entry name" value="MTLDHDRGNASE"/>
</dbReference>
<name>C0CKL6_BLAHS</name>
<dbReference type="InterPro" id="IPR013131">
    <property type="entry name" value="Mannitol_DH_N"/>
</dbReference>
<dbReference type="GO" id="GO:0005829">
    <property type="term" value="C:cytosol"/>
    <property type="evidence" value="ECO:0007669"/>
    <property type="project" value="TreeGrafter"/>
</dbReference>
<keyword evidence="1" id="KW-0560">Oxidoreductase</keyword>
<evidence type="ECO:0008006" key="8">
    <source>
        <dbReference type="Google" id="ProtNLM"/>
    </source>
</evidence>
<dbReference type="SUPFAM" id="SSF48179">
    <property type="entry name" value="6-phosphogluconate dehydrogenase C-terminal domain-like"/>
    <property type="match status" value="1"/>
</dbReference>
<dbReference type="InterPro" id="IPR036291">
    <property type="entry name" value="NAD(P)-bd_dom_sf"/>
</dbReference>
<dbReference type="InterPro" id="IPR013118">
    <property type="entry name" value="Mannitol_DH_C"/>
</dbReference>
<reference evidence="6 7" key="1">
    <citation type="submission" date="2009-01" db="EMBL/GenBank/DDBJ databases">
        <authorList>
            <person name="Fulton L."/>
            <person name="Clifton S."/>
            <person name="Fulton B."/>
            <person name="Xu J."/>
            <person name="Minx P."/>
            <person name="Pepin K.H."/>
            <person name="Johnson M."/>
            <person name="Bhonagiri V."/>
            <person name="Nash W.E."/>
            <person name="Mardis E.R."/>
            <person name="Wilson R.K."/>
        </authorList>
    </citation>
    <scope>NUCLEOTIDE SEQUENCE [LARGE SCALE GENOMIC DNA]</scope>
    <source>
        <strain evidence="7">DSM 10507 / JCM 14656 / S5a33</strain>
    </source>
</reference>
<dbReference type="GO" id="GO:0019698">
    <property type="term" value="P:D-galacturonate catabolic process"/>
    <property type="evidence" value="ECO:0007669"/>
    <property type="project" value="TreeGrafter"/>
</dbReference>
<feature type="domain" description="Mannitol dehydrogenase N-terminal" evidence="4">
    <location>
        <begin position="24"/>
        <end position="269"/>
    </location>
</feature>
<feature type="domain" description="Mannitol dehydrogenase C-terminal" evidence="5">
    <location>
        <begin position="283"/>
        <end position="409"/>
    </location>
</feature>
<protein>
    <recommendedName>
        <fullName evidence="8">Tagaturonate reductase</fullName>
    </recommendedName>
</protein>
<organism evidence="6 7">
    <name type="scientific">Blautia hydrogenotrophica (strain DSM 10507 / JCM 14656 / S5a33)</name>
    <name type="common">Ruminococcus hydrogenotrophicus</name>
    <dbReference type="NCBI Taxonomy" id="476272"/>
    <lineage>
        <taxon>Bacteria</taxon>
        <taxon>Bacillati</taxon>
        <taxon>Bacillota</taxon>
        <taxon>Clostridia</taxon>
        <taxon>Lachnospirales</taxon>
        <taxon>Lachnospiraceae</taxon>
        <taxon>Blautia</taxon>
    </lineage>
</organism>
<dbReference type="SUPFAM" id="SSF51735">
    <property type="entry name" value="NAD(P)-binding Rossmann-fold domains"/>
    <property type="match status" value="1"/>
</dbReference>
<dbReference type="HOGENOM" id="CLU_027324_1_0_9"/>
<dbReference type="InterPro" id="IPR008927">
    <property type="entry name" value="6-PGluconate_DH-like_C_sf"/>
</dbReference>
<dbReference type="Gene3D" id="3.40.50.720">
    <property type="entry name" value="NAD(P)-binding Rossmann-like Domain"/>
    <property type="match status" value="1"/>
</dbReference>
<keyword evidence="7" id="KW-1185">Reference proteome</keyword>
<dbReference type="AlphaFoldDB" id="C0CKL6"/>
<dbReference type="Proteomes" id="UP000003100">
    <property type="component" value="Unassembled WGS sequence"/>
</dbReference>
<dbReference type="Gene3D" id="1.10.1040.10">
    <property type="entry name" value="N-(1-d-carboxylethyl)-l-norvaline Dehydrogenase, domain 2"/>
    <property type="match status" value="1"/>
</dbReference>
<proteinExistence type="predicted"/>
<dbReference type="GO" id="GO:0019592">
    <property type="term" value="P:mannitol catabolic process"/>
    <property type="evidence" value="ECO:0007669"/>
    <property type="project" value="TreeGrafter"/>
</dbReference>
<accession>C0CKL6</accession>
<evidence type="ECO:0000259" key="5">
    <source>
        <dbReference type="Pfam" id="PF08125"/>
    </source>
</evidence>
<sequence>MELLSYKRLKELGYDDAKNRDVPEKILQFGEGNFLRGFVEDFVDQLNQKTDFCGKIVMVQPIMQGSSDKINAQDGLYTLYLRGIQDGRKINERRIIQSVQRCIDPYREWESFLECAKNEELEFIVTNTTEQGIRYDPACEFGDCPQSSFPGKLTRFLYERFLVTAGDLEKGFQILSCELIENNGTELKKCVLAYAKQWGLSQKFIRWIEEANTFCNTLVDRIVTGYPMGESERLNRENGYEDKLIDTAEVFGFWVIEGPESLNEKLKLDEVNLPIHICRDHIPYKKRKVRILNGAHTSMVMAAYLMGYEIVRDCMEDGLICRYVEEFLSTEVIPTIDLPREDLQNFSIAVIERFKNPFIDHRLLAISLNSVSKWRTRVLPTVLEFQKRFGYVPLIAVFSFAALLQFYRGDLIMEGKIRAYREGTPYYVCDSEDILGFFSQNSSKSMEDYAYQIAKSSWLWGRDLSLIPGFLPLVVKSLEKICDRGMRGAMDWILENKQRE</sequence>
<dbReference type="GO" id="GO:0008926">
    <property type="term" value="F:mannitol-1-phosphate 5-dehydrogenase activity"/>
    <property type="evidence" value="ECO:0007669"/>
    <property type="project" value="UniProtKB-EC"/>
</dbReference>
<dbReference type="GeneID" id="86820609"/>